<dbReference type="RefSeq" id="WP_166505710.1">
    <property type="nucleotide sequence ID" value="NZ_JAKNTL010000007.1"/>
</dbReference>
<organism evidence="1 2">
    <name type="scientific">Romboutsia hominis</name>
    <dbReference type="NCBI Taxonomy" id="1507512"/>
    <lineage>
        <taxon>Bacteria</taxon>
        <taxon>Bacillati</taxon>
        <taxon>Bacillota</taxon>
        <taxon>Clostridia</taxon>
        <taxon>Peptostreptococcales</taxon>
        <taxon>Peptostreptococcaceae</taxon>
        <taxon>Romboutsia</taxon>
    </lineage>
</organism>
<dbReference type="EMBL" id="LN650648">
    <property type="protein sequence ID" value="CEI73405.1"/>
    <property type="molecule type" value="Genomic_DNA"/>
</dbReference>
<dbReference type="KEGG" id="rhom:FRIFI_1875"/>
<proteinExistence type="predicted"/>
<keyword evidence="2" id="KW-1185">Reference proteome</keyword>
<sequence length="91" mass="10381">MGKSIKRVYDEKLLRVKVLSHNGDKIHIKLPVNFVKKMIQNNALDFFNDLDDIVDGKKLISLVTRALDENISGEVAHLERKNGDIIKIILD</sequence>
<reference evidence="1 2" key="1">
    <citation type="submission" date="2014-09" db="EMBL/GenBank/DDBJ databases">
        <authorList>
            <person name="Hornung B.V."/>
        </authorList>
    </citation>
    <scope>NUCLEOTIDE SEQUENCE [LARGE SCALE GENOMIC DNA]</scope>
    <source>
        <strain evidence="1 2">FRIFI</strain>
    </source>
</reference>
<dbReference type="AlphaFoldDB" id="A0A2P2BSP2"/>
<protein>
    <submittedName>
        <fullName evidence="1">Uncharacterized protein</fullName>
    </submittedName>
</protein>
<gene>
    <name evidence="1" type="ORF">FRIFI_1875</name>
</gene>
<name>A0A2P2BSP2_9FIRM</name>
<evidence type="ECO:0000313" key="2">
    <source>
        <dbReference type="Proteomes" id="UP000245695"/>
    </source>
</evidence>
<accession>A0A2P2BSP2</accession>
<dbReference type="Proteomes" id="UP000245695">
    <property type="component" value="Chromosome 1"/>
</dbReference>
<evidence type="ECO:0000313" key="1">
    <source>
        <dbReference type="EMBL" id="CEI73405.1"/>
    </source>
</evidence>